<name>A0AA36GSY9_CYLNA</name>
<dbReference type="EMBL" id="CATQJL010000223">
    <property type="protein sequence ID" value="CAJ0597627.1"/>
    <property type="molecule type" value="Genomic_DNA"/>
</dbReference>
<dbReference type="Proteomes" id="UP001176961">
    <property type="component" value="Unassembled WGS sequence"/>
</dbReference>
<keyword evidence="2" id="KW-1185">Reference proteome</keyword>
<protein>
    <submittedName>
        <fullName evidence="1">Uncharacterized protein</fullName>
    </submittedName>
</protein>
<evidence type="ECO:0000313" key="1">
    <source>
        <dbReference type="EMBL" id="CAJ0597627.1"/>
    </source>
</evidence>
<organism evidence="1 2">
    <name type="scientific">Cylicocyclus nassatus</name>
    <name type="common">Nematode worm</name>
    <dbReference type="NCBI Taxonomy" id="53992"/>
    <lineage>
        <taxon>Eukaryota</taxon>
        <taxon>Metazoa</taxon>
        <taxon>Ecdysozoa</taxon>
        <taxon>Nematoda</taxon>
        <taxon>Chromadorea</taxon>
        <taxon>Rhabditida</taxon>
        <taxon>Rhabditina</taxon>
        <taxon>Rhabditomorpha</taxon>
        <taxon>Strongyloidea</taxon>
        <taxon>Strongylidae</taxon>
        <taxon>Cylicocyclus</taxon>
    </lineage>
</organism>
<evidence type="ECO:0000313" key="2">
    <source>
        <dbReference type="Proteomes" id="UP001176961"/>
    </source>
</evidence>
<dbReference type="AlphaFoldDB" id="A0AA36GSY9"/>
<comment type="caution">
    <text evidence="1">The sequence shown here is derived from an EMBL/GenBank/DDBJ whole genome shotgun (WGS) entry which is preliminary data.</text>
</comment>
<proteinExistence type="predicted"/>
<gene>
    <name evidence="1" type="ORF">CYNAS_LOCUS9610</name>
</gene>
<reference evidence="1" key="1">
    <citation type="submission" date="2023-07" db="EMBL/GenBank/DDBJ databases">
        <authorList>
            <consortium name="CYATHOMIX"/>
        </authorList>
    </citation>
    <scope>NUCLEOTIDE SEQUENCE</scope>
    <source>
        <strain evidence="1">N/A</strain>
    </source>
</reference>
<sequence>MVGEGVPIDEAEASGDVVVVSDGDEEDSQRRKAIRMQAMPLDDITAIPVRIIIDKGMRLSLFNNRRSTEVPSGDETSSGGCKIHFFVGLIVVLQ</sequence>
<accession>A0AA36GSY9</accession>